<dbReference type="RefSeq" id="WP_306871056.1">
    <property type="nucleotide sequence ID" value="NZ_JAUSRB010000002.1"/>
</dbReference>
<keyword evidence="1" id="KW-0805">Transcription regulation</keyword>
<keyword evidence="3" id="KW-0804">Transcription</keyword>
<dbReference type="SUPFAM" id="SSF48008">
    <property type="entry name" value="GntR ligand-binding domain-like"/>
    <property type="match status" value="1"/>
</dbReference>
<evidence type="ECO:0000256" key="2">
    <source>
        <dbReference type="ARBA" id="ARBA00023125"/>
    </source>
</evidence>
<accession>A0ABT9RGD1</accession>
<dbReference type="Gene3D" id="1.20.120.530">
    <property type="entry name" value="GntR ligand-binding domain-like"/>
    <property type="match status" value="1"/>
</dbReference>
<dbReference type="PROSITE" id="PS50949">
    <property type="entry name" value="HTH_GNTR"/>
    <property type="match status" value="1"/>
</dbReference>
<dbReference type="SMART" id="SM00345">
    <property type="entry name" value="HTH_GNTR"/>
    <property type="match status" value="1"/>
</dbReference>
<name>A0ABT9RGD1_9ACTN</name>
<dbReference type="Pfam" id="PF07729">
    <property type="entry name" value="FCD"/>
    <property type="match status" value="1"/>
</dbReference>
<dbReference type="Proteomes" id="UP001230426">
    <property type="component" value="Unassembled WGS sequence"/>
</dbReference>
<evidence type="ECO:0000313" key="6">
    <source>
        <dbReference type="Proteomes" id="UP001230426"/>
    </source>
</evidence>
<sequence>MSQGISTLNRAAYERLRADILSGRLRPGDRLKFAALSERYGTSASVLREALAKLSAEKLVVETPRRGFRVVPLSTEDLEDLTAVRCDIECMAFRHSIERGDLAWESRLIAAHHTLENTPMTVDGDPELFREEWAKAHSHFHVTLFDACGSRRLHELAVSLRDSAELYRHWSRPIGKDQDRDIAGEHRRLLEAALARDADTGAARLRAHITRTTHVLLDAVSGVGS</sequence>
<dbReference type="PANTHER" id="PTHR43537">
    <property type="entry name" value="TRANSCRIPTIONAL REGULATOR, GNTR FAMILY"/>
    <property type="match status" value="1"/>
</dbReference>
<dbReference type="InterPro" id="IPR000524">
    <property type="entry name" value="Tscrpt_reg_HTH_GntR"/>
</dbReference>
<keyword evidence="2 5" id="KW-0238">DNA-binding</keyword>
<dbReference type="PANTHER" id="PTHR43537:SF20">
    <property type="entry name" value="HTH-TYPE TRANSCRIPTIONAL REPRESSOR GLAR"/>
    <property type="match status" value="1"/>
</dbReference>
<dbReference type="InterPro" id="IPR036390">
    <property type="entry name" value="WH_DNA-bd_sf"/>
</dbReference>
<dbReference type="InterPro" id="IPR008920">
    <property type="entry name" value="TF_FadR/GntR_C"/>
</dbReference>
<dbReference type="InterPro" id="IPR036388">
    <property type="entry name" value="WH-like_DNA-bd_sf"/>
</dbReference>
<dbReference type="InterPro" id="IPR011711">
    <property type="entry name" value="GntR_C"/>
</dbReference>
<dbReference type="SMART" id="SM00895">
    <property type="entry name" value="FCD"/>
    <property type="match status" value="1"/>
</dbReference>
<evidence type="ECO:0000256" key="1">
    <source>
        <dbReference type="ARBA" id="ARBA00023015"/>
    </source>
</evidence>
<evidence type="ECO:0000313" key="5">
    <source>
        <dbReference type="EMBL" id="MDP9868322.1"/>
    </source>
</evidence>
<keyword evidence="6" id="KW-1185">Reference proteome</keyword>
<dbReference type="CDD" id="cd07377">
    <property type="entry name" value="WHTH_GntR"/>
    <property type="match status" value="1"/>
</dbReference>
<dbReference type="Gene3D" id="1.10.10.10">
    <property type="entry name" value="Winged helix-like DNA-binding domain superfamily/Winged helix DNA-binding domain"/>
    <property type="match status" value="1"/>
</dbReference>
<gene>
    <name evidence="5" type="ORF">J2S55_007588</name>
</gene>
<dbReference type="EMBL" id="JAUSRB010000002">
    <property type="protein sequence ID" value="MDP9868322.1"/>
    <property type="molecule type" value="Genomic_DNA"/>
</dbReference>
<dbReference type="SUPFAM" id="SSF46785">
    <property type="entry name" value="Winged helix' DNA-binding domain"/>
    <property type="match status" value="1"/>
</dbReference>
<reference evidence="5 6" key="1">
    <citation type="submission" date="2023-07" db="EMBL/GenBank/DDBJ databases">
        <title>Sequencing the genomes of 1000 actinobacteria strains.</title>
        <authorList>
            <person name="Klenk H.-P."/>
        </authorList>
    </citation>
    <scope>NUCLEOTIDE SEQUENCE [LARGE SCALE GENOMIC DNA]</scope>
    <source>
        <strain evidence="5 6">DSM 44109</strain>
    </source>
</reference>
<protein>
    <submittedName>
        <fullName evidence="5">DNA-binding GntR family transcriptional regulator</fullName>
    </submittedName>
</protein>
<dbReference type="GO" id="GO:0003677">
    <property type="term" value="F:DNA binding"/>
    <property type="evidence" value="ECO:0007669"/>
    <property type="project" value="UniProtKB-KW"/>
</dbReference>
<feature type="domain" description="HTH gntR-type" evidence="4">
    <location>
        <begin position="6"/>
        <end position="73"/>
    </location>
</feature>
<dbReference type="Pfam" id="PF00392">
    <property type="entry name" value="GntR"/>
    <property type="match status" value="1"/>
</dbReference>
<proteinExistence type="predicted"/>
<comment type="caution">
    <text evidence="5">The sequence shown here is derived from an EMBL/GenBank/DDBJ whole genome shotgun (WGS) entry which is preliminary data.</text>
</comment>
<evidence type="ECO:0000256" key="3">
    <source>
        <dbReference type="ARBA" id="ARBA00023163"/>
    </source>
</evidence>
<organism evidence="5 6">
    <name type="scientific">Streptosporangium brasiliense</name>
    <dbReference type="NCBI Taxonomy" id="47480"/>
    <lineage>
        <taxon>Bacteria</taxon>
        <taxon>Bacillati</taxon>
        <taxon>Actinomycetota</taxon>
        <taxon>Actinomycetes</taxon>
        <taxon>Streptosporangiales</taxon>
        <taxon>Streptosporangiaceae</taxon>
        <taxon>Streptosporangium</taxon>
    </lineage>
</organism>
<evidence type="ECO:0000259" key="4">
    <source>
        <dbReference type="PROSITE" id="PS50949"/>
    </source>
</evidence>